<dbReference type="Proteomes" id="UP000828048">
    <property type="component" value="Chromosome 3"/>
</dbReference>
<name>A0ACB7YX90_9ERIC</name>
<gene>
    <name evidence="1" type="ORF">Vadar_017389</name>
</gene>
<sequence>MKKMSPLKRNCAIHLPTELVHFNCTCIFESLFLEFWRDIDVSCLEVFTFISPNRLRWLLLDILDTVNFLREWRTLELCNSICSAIFPLLFGAFGDWAQERQEFGQFRDDGNESSMRHVYETYMLTEDVARMFGDNEIKLEHLFLAILVVNLGFNQRPQWIEDLQRTRNGRKVEEYIPLVWECMLGFGIDFGNLDTKAFVGNGIANEGEKWDASIAENMVKVFYEEIEKLKGSGHPNQLK</sequence>
<accession>A0ACB7YX90</accession>
<reference evidence="1 2" key="1">
    <citation type="journal article" date="2021" name="Hortic Res">
        <title>High-quality reference genome and annotation aids understanding of berry development for evergreen blueberry (Vaccinium darrowii).</title>
        <authorList>
            <person name="Yu J."/>
            <person name="Hulse-Kemp A.M."/>
            <person name="Babiker E."/>
            <person name="Staton M."/>
        </authorList>
    </citation>
    <scope>NUCLEOTIDE SEQUENCE [LARGE SCALE GENOMIC DNA]</scope>
    <source>
        <strain evidence="2">cv. NJ 8807/NJ 8810</strain>
        <tissue evidence="1">Young leaf</tissue>
    </source>
</reference>
<protein>
    <submittedName>
        <fullName evidence="1">Uncharacterized protein</fullName>
    </submittedName>
</protein>
<dbReference type="EMBL" id="CM037153">
    <property type="protein sequence ID" value="KAH7857872.1"/>
    <property type="molecule type" value="Genomic_DNA"/>
</dbReference>
<proteinExistence type="predicted"/>
<keyword evidence="2" id="KW-1185">Reference proteome</keyword>
<comment type="caution">
    <text evidence="1">The sequence shown here is derived from an EMBL/GenBank/DDBJ whole genome shotgun (WGS) entry which is preliminary data.</text>
</comment>
<evidence type="ECO:0000313" key="2">
    <source>
        <dbReference type="Proteomes" id="UP000828048"/>
    </source>
</evidence>
<organism evidence="1 2">
    <name type="scientific">Vaccinium darrowii</name>
    <dbReference type="NCBI Taxonomy" id="229202"/>
    <lineage>
        <taxon>Eukaryota</taxon>
        <taxon>Viridiplantae</taxon>
        <taxon>Streptophyta</taxon>
        <taxon>Embryophyta</taxon>
        <taxon>Tracheophyta</taxon>
        <taxon>Spermatophyta</taxon>
        <taxon>Magnoliopsida</taxon>
        <taxon>eudicotyledons</taxon>
        <taxon>Gunneridae</taxon>
        <taxon>Pentapetalae</taxon>
        <taxon>asterids</taxon>
        <taxon>Ericales</taxon>
        <taxon>Ericaceae</taxon>
        <taxon>Vaccinioideae</taxon>
        <taxon>Vaccinieae</taxon>
        <taxon>Vaccinium</taxon>
    </lineage>
</organism>
<evidence type="ECO:0000313" key="1">
    <source>
        <dbReference type="EMBL" id="KAH7857872.1"/>
    </source>
</evidence>